<dbReference type="EC" id="3.2.1.17" evidence="3"/>
<keyword evidence="2 3" id="KW-0081">Bacteriolytic enzyme</keyword>
<dbReference type="Pfam" id="PF00959">
    <property type="entry name" value="Phage_lysozyme"/>
    <property type="match status" value="1"/>
</dbReference>
<protein>
    <recommendedName>
        <fullName evidence="3">Lysozyme</fullName>
        <ecNumber evidence="3">3.2.1.17</ecNumber>
    </recommendedName>
</protein>
<dbReference type="Proteomes" id="UP000282597">
    <property type="component" value="Chromosome"/>
</dbReference>
<dbReference type="GO" id="GO:0009253">
    <property type="term" value="P:peptidoglycan catabolic process"/>
    <property type="evidence" value="ECO:0007669"/>
    <property type="project" value="InterPro"/>
</dbReference>
<sequence>MNSVNIVQTALERSFFRLHTYKKFMTDTFDRATLVSELKRDEGERFKPYFDTVGKITIGVGRNLTDGGISQSECEILLHNDIARTLRWLDRHLPWWRTLDAVRQRVLIHMAFNLGGNLLTFVNTLNAMQRNNYAAAANEMLASKWANQVGQRALRLANRMRTGKI</sequence>
<evidence type="ECO:0000256" key="2">
    <source>
        <dbReference type="ARBA" id="ARBA00022638"/>
    </source>
</evidence>
<accession>A0A2Z6EXB2</accession>
<proteinExistence type="inferred from homology"/>
<dbReference type="GO" id="GO:0042742">
    <property type="term" value="P:defense response to bacterium"/>
    <property type="evidence" value="ECO:0007669"/>
    <property type="project" value="UniProtKB-KW"/>
</dbReference>
<dbReference type="KEGG" id="mcys:MCB1EB_1574"/>
<name>A0A2Z6EXB2_9BURK</name>
<dbReference type="InterPro" id="IPR002196">
    <property type="entry name" value="Glyco_hydro_24"/>
</dbReference>
<keyword evidence="1 3" id="KW-0929">Antimicrobial</keyword>
<keyword evidence="3" id="KW-0326">Glycosidase</keyword>
<dbReference type="InterPro" id="IPR023347">
    <property type="entry name" value="Lysozyme_dom_sf"/>
</dbReference>
<evidence type="ECO:0000313" key="4">
    <source>
        <dbReference type="EMBL" id="BBE09735.1"/>
    </source>
</evidence>
<evidence type="ECO:0000256" key="3">
    <source>
        <dbReference type="RuleBase" id="RU003788"/>
    </source>
</evidence>
<dbReference type="GO" id="GO:0031640">
    <property type="term" value="P:killing of cells of another organism"/>
    <property type="evidence" value="ECO:0007669"/>
    <property type="project" value="UniProtKB-KW"/>
</dbReference>
<dbReference type="GO" id="GO:0003796">
    <property type="term" value="F:lysozyme activity"/>
    <property type="evidence" value="ECO:0007669"/>
    <property type="project" value="UniProtKB-EC"/>
</dbReference>
<keyword evidence="5" id="KW-1185">Reference proteome</keyword>
<comment type="similarity">
    <text evidence="3">Belongs to the glycosyl hydrolase 24 family.</text>
</comment>
<keyword evidence="3" id="KW-0378">Hydrolase</keyword>
<comment type="catalytic activity">
    <reaction evidence="3">
        <text>Hydrolysis of (1-&gt;4)-beta-linkages between N-acetylmuramic acid and N-acetyl-D-glucosamine residues in a peptidoglycan and between N-acetyl-D-glucosamine residues in chitodextrins.</text>
        <dbReference type="EC" id="3.2.1.17"/>
    </reaction>
</comment>
<dbReference type="SUPFAM" id="SSF53955">
    <property type="entry name" value="Lysozyme-like"/>
    <property type="match status" value="1"/>
</dbReference>
<dbReference type="EMBL" id="AP018150">
    <property type="protein sequence ID" value="BBE09735.1"/>
    <property type="molecule type" value="Genomic_DNA"/>
</dbReference>
<dbReference type="InterPro" id="IPR052619">
    <property type="entry name" value="Phage_lysozyme-like"/>
</dbReference>
<dbReference type="Gene3D" id="1.10.530.40">
    <property type="match status" value="1"/>
</dbReference>
<reference evidence="4 5" key="1">
    <citation type="journal article" date="2018" name="Microbes Environ.">
        <title>Comparative Genomic Insights into Endofungal Lifestyles of Two Bacterial Endosymbionts, Mycoavidus cysteinexigens and Burkholderia rhizoxinica.</title>
        <authorList>
            <person name="Sharmin D."/>
            <person name="Guo Y."/>
            <person name="Nishizawa T."/>
            <person name="Ohshima S."/>
            <person name="Sato Y."/>
            <person name="Takashima Y."/>
            <person name="Narisawa K."/>
            <person name="Ohta H."/>
        </authorList>
    </citation>
    <scope>NUCLEOTIDE SEQUENCE [LARGE SCALE GENOMIC DNA]</scope>
    <source>
        <strain evidence="4 5">B1-EB</strain>
    </source>
</reference>
<dbReference type="PANTHER" id="PTHR37406:SF1">
    <property type="entry name" value="T4-TYPE LYSOZYME 1-RELATED"/>
    <property type="match status" value="1"/>
</dbReference>
<evidence type="ECO:0000256" key="1">
    <source>
        <dbReference type="ARBA" id="ARBA00022529"/>
    </source>
</evidence>
<dbReference type="PANTHER" id="PTHR37406">
    <property type="entry name" value="T4-TYPE LYSOZYME 1-RELATED"/>
    <property type="match status" value="1"/>
</dbReference>
<dbReference type="GO" id="GO:0016998">
    <property type="term" value="P:cell wall macromolecule catabolic process"/>
    <property type="evidence" value="ECO:0007669"/>
    <property type="project" value="InterPro"/>
</dbReference>
<gene>
    <name evidence="4" type="ORF">MCB1EB_1574</name>
</gene>
<dbReference type="AlphaFoldDB" id="A0A2Z6EXB2"/>
<dbReference type="InterPro" id="IPR023346">
    <property type="entry name" value="Lysozyme-like_dom_sf"/>
</dbReference>
<organism evidence="4 5">
    <name type="scientific">Mycoavidus cysteinexigens</name>
    <dbReference type="NCBI Taxonomy" id="1553431"/>
    <lineage>
        <taxon>Bacteria</taxon>
        <taxon>Pseudomonadati</taxon>
        <taxon>Pseudomonadota</taxon>
        <taxon>Betaproteobacteria</taxon>
        <taxon>Burkholderiales</taxon>
        <taxon>Burkholderiaceae</taxon>
        <taxon>Mycoavidus</taxon>
    </lineage>
</organism>
<evidence type="ECO:0000313" key="5">
    <source>
        <dbReference type="Proteomes" id="UP000282597"/>
    </source>
</evidence>